<evidence type="ECO:0000256" key="10">
    <source>
        <dbReference type="ARBA" id="ARBA00023157"/>
    </source>
</evidence>
<dbReference type="Proteomes" id="UP000452235">
    <property type="component" value="Unassembled WGS sequence"/>
</dbReference>
<dbReference type="Gene3D" id="3.20.20.70">
    <property type="entry name" value="Aldolase class I"/>
    <property type="match status" value="1"/>
</dbReference>
<dbReference type="GO" id="GO:0005975">
    <property type="term" value="P:carbohydrate metabolic process"/>
    <property type="evidence" value="ECO:0007669"/>
    <property type="project" value="InterPro"/>
</dbReference>
<dbReference type="SUPFAM" id="SSF51445">
    <property type="entry name" value="(Trans)glycosidases"/>
    <property type="match status" value="1"/>
</dbReference>
<feature type="domain" description="Alpha galactosidase C-terminal" evidence="14">
    <location>
        <begin position="327"/>
        <end position="402"/>
    </location>
</feature>
<dbReference type="EMBL" id="BLJY01000002">
    <property type="protein sequence ID" value="GFF13714.1"/>
    <property type="molecule type" value="Genomic_DNA"/>
</dbReference>
<comment type="function">
    <text evidence="2">Hydrolyzes a variety of simple alpha-D-galactoside as well as more complex molecules such as oligosaccharides and polysaccharides.</text>
</comment>
<dbReference type="Pfam" id="PF17801">
    <property type="entry name" value="Melibiase_C"/>
    <property type="match status" value="1"/>
</dbReference>
<dbReference type="FunFam" id="3.20.20.70:FF:000177">
    <property type="entry name" value="Alpha-galactosidase"/>
    <property type="match status" value="1"/>
</dbReference>
<dbReference type="InterPro" id="IPR017853">
    <property type="entry name" value="GH"/>
</dbReference>
<evidence type="ECO:0000313" key="15">
    <source>
        <dbReference type="EMBL" id="GFF13714.1"/>
    </source>
</evidence>
<sequence length="690" mass="77241">MKALFTAITMASTLLQTQASFQNPNLLPTPPMGFNNWARFMCDLNETLFVETADAMATNGLLAAGYNWLNLDDCWMTHQRAPNNSLMWNTTKFPRGLPWLGSYVKAKGFRFGIYEDAGNLTCGGYPGSLGHEELDARTFADWGVEYLKLDGCNVFPEGGRTSQQQYEHLYGLWHRVLSDMPHPLVFSESAPAYFANEKNLSDWYTVMDWVPRYGELARHSTDILVYVGEGSAWDSIMVNYRYNTLVARYQRPGYYNDPDFLIPDHPGLTMDEKKSHFGLWASFAAPLIISAYIPGLSEEDIGYLTNRDLIAVDQDPLVQQATLASRDDEVDVLTRSLADGSRLVSVLNRGNSSVQRVIPLQWLGLNQGQQYQARNLWDGTEEHIRKDLTVTVRSHATEIFKFTGSNGRLDAVSTGIVFNTASGNCLTGDAAGVGFAPCTGGEKQIWQVRGSELRPLSLLGECLTADGTRLSLRRTTSPFRALLSDSKPVEMDNHPKIELLQAEVDENDESFFRLLVDGQTIKYITIESGIYSTEDMCFGPSLVSILPELPPGDWNDGLVARDADGRAHFASAQHTQFPGVQNTWHGTYIDYMDLSVGRKLRTGIYEVRCASFNNAVVAKFARFSWEIQYMENETAAYQWISGHDIGPQFLGHLTENGRVIGFLIEYIPMHGTRALKTLRLAGRYCLGCMR</sequence>
<dbReference type="PANTHER" id="PTHR11452:SF91">
    <property type="entry name" value="ALPHA-GALACTOSIDASE A-RELATED"/>
    <property type="match status" value="1"/>
</dbReference>
<dbReference type="GO" id="GO:0005576">
    <property type="term" value="C:extracellular region"/>
    <property type="evidence" value="ECO:0007669"/>
    <property type="project" value="UniProtKB-SubCell"/>
</dbReference>
<keyword evidence="12 13" id="KW-0326">Glycosidase</keyword>
<dbReference type="InterPro" id="IPR013780">
    <property type="entry name" value="Glyco_hydro_b"/>
</dbReference>
<evidence type="ECO:0000256" key="5">
    <source>
        <dbReference type="ARBA" id="ARBA00012755"/>
    </source>
</evidence>
<dbReference type="GO" id="GO:0030246">
    <property type="term" value="F:carbohydrate binding"/>
    <property type="evidence" value="ECO:0007669"/>
    <property type="project" value="UniProtKB-KW"/>
</dbReference>
<protein>
    <recommendedName>
        <fullName evidence="5 13">Alpha-galactosidase</fullName>
        <ecNumber evidence="5 13">3.2.1.22</ecNumber>
    </recommendedName>
    <alternativeName>
        <fullName evidence="13">Melibiase</fullName>
    </alternativeName>
</protein>
<accession>A0A5M3YN89</accession>
<evidence type="ECO:0000256" key="4">
    <source>
        <dbReference type="ARBA" id="ARBA00009743"/>
    </source>
</evidence>
<dbReference type="PRINTS" id="PR00740">
    <property type="entry name" value="GLHYDRLASE27"/>
</dbReference>
<comment type="caution">
    <text evidence="15">The sequence shown here is derived from an EMBL/GenBank/DDBJ whole genome shotgun (WGS) entry which is preliminary data.</text>
</comment>
<evidence type="ECO:0000256" key="9">
    <source>
        <dbReference type="ARBA" id="ARBA00022801"/>
    </source>
</evidence>
<comment type="subcellular location">
    <subcellularLocation>
        <location evidence="3">Secreted</location>
    </subcellularLocation>
</comment>
<dbReference type="InterPro" id="IPR041233">
    <property type="entry name" value="Melibiase_C"/>
</dbReference>
<dbReference type="SUPFAM" id="SSF50370">
    <property type="entry name" value="Ricin B-like lectins"/>
    <property type="match status" value="1"/>
</dbReference>
<dbReference type="InterPro" id="IPR002241">
    <property type="entry name" value="Glyco_hydro_27"/>
</dbReference>
<evidence type="ECO:0000256" key="1">
    <source>
        <dbReference type="ARBA" id="ARBA00001255"/>
    </source>
</evidence>
<keyword evidence="8" id="KW-0430">Lectin</keyword>
<dbReference type="Gene3D" id="2.60.40.1180">
    <property type="entry name" value="Golgi alpha-mannosidase II"/>
    <property type="match status" value="1"/>
</dbReference>
<proteinExistence type="inferred from homology"/>
<dbReference type="VEuPathDB" id="FungiDB:ATEG_04382"/>
<keyword evidence="7" id="KW-0732">Signal</keyword>
<evidence type="ECO:0000256" key="11">
    <source>
        <dbReference type="ARBA" id="ARBA00023180"/>
    </source>
</evidence>
<dbReference type="SUPFAM" id="SSF51011">
    <property type="entry name" value="Glycosyl hydrolase domain"/>
    <property type="match status" value="1"/>
</dbReference>
<keyword evidence="9 13" id="KW-0378">Hydrolase</keyword>
<dbReference type="GO" id="GO:0004557">
    <property type="term" value="F:alpha-galactosidase activity"/>
    <property type="evidence" value="ECO:0007669"/>
    <property type="project" value="UniProtKB-EC"/>
</dbReference>
<dbReference type="InterPro" id="IPR035992">
    <property type="entry name" value="Ricin_B-like_lectins"/>
</dbReference>
<comment type="catalytic activity">
    <reaction evidence="1 13">
        <text>Hydrolysis of terminal, non-reducing alpha-D-galactose residues in alpha-D-galactosides, including galactose oligosaccharides, galactomannans and galactolipids.</text>
        <dbReference type="EC" id="3.2.1.22"/>
    </reaction>
</comment>
<keyword evidence="16" id="KW-1185">Reference proteome</keyword>
<comment type="similarity">
    <text evidence="4 13">Belongs to the glycosyl hydrolase 27 family.</text>
</comment>
<dbReference type="PANTHER" id="PTHR11452">
    <property type="entry name" value="ALPHA-GALACTOSIDASE/ALPHA-N-ACETYLGALACTOSAMINIDASE"/>
    <property type="match status" value="1"/>
</dbReference>
<dbReference type="EC" id="3.2.1.22" evidence="5 13"/>
<evidence type="ECO:0000256" key="3">
    <source>
        <dbReference type="ARBA" id="ARBA00004613"/>
    </source>
</evidence>
<keyword evidence="10 13" id="KW-1015">Disulfide bond</keyword>
<evidence type="ECO:0000256" key="13">
    <source>
        <dbReference type="RuleBase" id="RU361168"/>
    </source>
</evidence>
<evidence type="ECO:0000313" key="16">
    <source>
        <dbReference type="Proteomes" id="UP000452235"/>
    </source>
</evidence>
<evidence type="ECO:0000256" key="6">
    <source>
        <dbReference type="ARBA" id="ARBA00022525"/>
    </source>
</evidence>
<evidence type="ECO:0000256" key="2">
    <source>
        <dbReference type="ARBA" id="ARBA00003969"/>
    </source>
</evidence>
<evidence type="ECO:0000259" key="14">
    <source>
        <dbReference type="Pfam" id="PF17801"/>
    </source>
</evidence>
<keyword evidence="6" id="KW-0964">Secreted</keyword>
<dbReference type="OrthoDB" id="5795902at2759"/>
<gene>
    <name evidence="15" type="ORF">ATEIFO6365_0002082500</name>
</gene>
<keyword evidence="11" id="KW-0325">Glycoprotein</keyword>
<evidence type="ECO:0000256" key="8">
    <source>
        <dbReference type="ARBA" id="ARBA00022734"/>
    </source>
</evidence>
<dbReference type="AlphaFoldDB" id="A0A5M3YN89"/>
<evidence type="ECO:0000256" key="7">
    <source>
        <dbReference type="ARBA" id="ARBA00022729"/>
    </source>
</evidence>
<dbReference type="InterPro" id="IPR013785">
    <property type="entry name" value="Aldolase_TIM"/>
</dbReference>
<reference evidence="15 16" key="1">
    <citation type="submission" date="2020-01" db="EMBL/GenBank/DDBJ databases">
        <title>Aspergillus terreus IFO 6365 whole genome shotgun sequence.</title>
        <authorList>
            <person name="Kanamasa S."/>
            <person name="Takahashi H."/>
        </authorList>
    </citation>
    <scope>NUCLEOTIDE SEQUENCE [LARGE SCALE GENOMIC DNA]</scope>
    <source>
        <strain evidence="15 16">IFO 6365</strain>
    </source>
</reference>
<evidence type="ECO:0000256" key="12">
    <source>
        <dbReference type="ARBA" id="ARBA00023295"/>
    </source>
</evidence>
<dbReference type="Pfam" id="PF16499">
    <property type="entry name" value="Melibiase_2"/>
    <property type="match status" value="1"/>
</dbReference>
<name>A0A5M3YN89_ASPTE</name>
<organism evidence="15 16">
    <name type="scientific">Aspergillus terreus</name>
    <dbReference type="NCBI Taxonomy" id="33178"/>
    <lineage>
        <taxon>Eukaryota</taxon>
        <taxon>Fungi</taxon>
        <taxon>Dikarya</taxon>
        <taxon>Ascomycota</taxon>
        <taxon>Pezizomycotina</taxon>
        <taxon>Eurotiomycetes</taxon>
        <taxon>Eurotiomycetidae</taxon>
        <taxon>Eurotiales</taxon>
        <taxon>Aspergillaceae</taxon>
        <taxon>Aspergillus</taxon>
        <taxon>Aspergillus subgen. Circumdati</taxon>
    </lineage>
</organism>
<dbReference type="CDD" id="cd14792">
    <property type="entry name" value="GH27"/>
    <property type="match status" value="1"/>
</dbReference>